<proteinExistence type="predicted"/>
<name>A0A2G9U5D3_TELCI</name>
<accession>A0A2G9U5D3</accession>
<evidence type="ECO:0000313" key="3">
    <source>
        <dbReference type="Proteomes" id="UP000230423"/>
    </source>
</evidence>
<reference evidence="2 3" key="1">
    <citation type="submission" date="2015-09" db="EMBL/GenBank/DDBJ databases">
        <title>Draft genome of the parasitic nematode Teladorsagia circumcincta isolate WARC Sus (inbred).</title>
        <authorList>
            <person name="Mitreva M."/>
        </authorList>
    </citation>
    <scope>NUCLEOTIDE SEQUENCE [LARGE SCALE GENOMIC DNA]</scope>
    <source>
        <strain evidence="2 3">S</strain>
    </source>
</reference>
<protein>
    <recommendedName>
        <fullName evidence="4">SCP domain-containing protein</fullName>
    </recommendedName>
</protein>
<keyword evidence="3" id="KW-1185">Reference proteome</keyword>
<organism evidence="2 3">
    <name type="scientific">Teladorsagia circumcincta</name>
    <name type="common">Brown stomach worm</name>
    <name type="synonym">Ostertagia circumcincta</name>
    <dbReference type="NCBI Taxonomy" id="45464"/>
    <lineage>
        <taxon>Eukaryota</taxon>
        <taxon>Metazoa</taxon>
        <taxon>Ecdysozoa</taxon>
        <taxon>Nematoda</taxon>
        <taxon>Chromadorea</taxon>
        <taxon>Rhabditida</taxon>
        <taxon>Rhabditina</taxon>
        <taxon>Rhabditomorpha</taxon>
        <taxon>Strongyloidea</taxon>
        <taxon>Trichostrongylidae</taxon>
        <taxon>Teladorsagia</taxon>
    </lineage>
</organism>
<evidence type="ECO:0008006" key="4">
    <source>
        <dbReference type="Google" id="ProtNLM"/>
    </source>
</evidence>
<sequence>MPVIAVTFVNVVFWSGGATEGCSSTGQQHLCPIPEMTHLDSNRGDCLRAKLLHRSHTAERIAKDWASVYTKDYIREISCFGTPPRDVANISSGENRNGADCWIHSLKRTRSDEGMQLVRCGDSESLGDSVFDIPAESVLSSVSDNLERNSDSGCSKL</sequence>
<evidence type="ECO:0000256" key="1">
    <source>
        <dbReference type="SAM" id="SignalP"/>
    </source>
</evidence>
<dbReference type="EMBL" id="KZ349074">
    <property type="protein sequence ID" value="PIO65358.1"/>
    <property type="molecule type" value="Genomic_DNA"/>
</dbReference>
<evidence type="ECO:0000313" key="2">
    <source>
        <dbReference type="EMBL" id="PIO65358.1"/>
    </source>
</evidence>
<dbReference type="OrthoDB" id="5857939at2759"/>
<feature type="chain" id="PRO_5013883546" description="SCP domain-containing protein" evidence="1">
    <location>
        <begin position="19"/>
        <end position="157"/>
    </location>
</feature>
<feature type="signal peptide" evidence="1">
    <location>
        <begin position="1"/>
        <end position="18"/>
    </location>
</feature>
<gene>
    <name evidence="2" type="ORF">TELCIR_12979</name>
</gene>
<dbReference type="Proteomes" id="UP000230423">
    <property type="component" value="Unassembled WGS sequence"/>
</dbReference>
<dbReference type="AlphaFoldDB" id="A0A2G9U5D3"/>
<keyword evidence="1" id="KW-0732">Signal</keyword>